<feature type="compositionally biased region" description="Basic and acidic residues" evidence="1">
    <location>
        <begin position="123"/>
        <end position="141"/>
    </location>
</feature>
<reference evidence="2" key="2">
    <citation type="submission" date="2016-05" db="EMBL/GenBank/DDBJ databases">
        <title>Comparative analysis highlights variable genome content of wheat rusts and divergence of the mating loci.</title>
        <authorList>
            <person name="Cuomo C.A."/>
            <person name="Bakkeren G."/>
            <person name="Szabo L."/>
            <person name="Khalil H."/>
            <person name="Joly D."/>
            <person name="Goldberg J."/>
            <person name="Young S."/>
            <person name="Zeng Q."/>
            <person name="Fellers J."/>
        </authorList>
    </citation>
    <scope>NUCLEOTIDE SEQUENCE [LARGE SCALE GENOMIC DNA]</scope>
    <source>
        <strain evidence="2">1-1 BBBD Race 1</strain>
    </source>
</reference>
<dbReference type="EMBL" id="ADAS02000049">
    <property type="protein sequence ID" value="OAV93572.1"/>
    <property type="molecule type" value="Genomic_DNA"/>
</dbReference>
<reference evidence="2" key="1">
    <citation type="submission" date="2009-11" db="EMBL/GenBank/DDBJ databases">
        <authorList>
            <consortium name="The Broad Institute Genome Sequencing Platform"/>
            <person name="Ward D."/>
            <person name="Feldgarden M."/>
            <person name="Earl A."/>
            <person name="Young S.K."/>
            <person name="Zeng Q."/>
            <person name="Koehrsen M."/>
            <person name="Alvarado L."/>
            <person name="Berlin A."/>
            <person name="Bochicchio J."/>
            <person name="Borenstein D."/>
            <person name="Chapman S.B."/>
            <person name="Chen Z."/>
            <person name="Engels R."/>
            <person name="Freedman E."/>
            <person name="Gellesch M."/>
            <person name="Goldberg J."/>
            <person name="Griggs A."/>
            <person name="Gujja S."/>
            <person name="Heilman E."/>
            <person name="Heiman D."/>
            <person name="Hepburn T."/>
            <person name="Howarth C."/>
            <person name="Jen D."/>
            <person name="Larson L."/>
            <person name="Lewis B."/>
            <person name="Mehta T."/>
            <person name="Park D."/>
            <person name="Pearson M."/>
            <person name="Roberts A."/>
            <person name="Saif S."/>
            <person name="Shea T."/>
            <person name="Shenoy N."/>
            <person name="Sisk P."/>
            <person name="Stolte C."/>
            <person name="Sykes S."/>
            <person name="Thomson T."/>
            <person name="Walk T."/>
            <person name="White J."/>
            <person name="Yandava C."/>
            <person name="Izard J."/>
            <person name="Baranova O.V."/>
            <person name="Blanton J.M."/>
            <person name="Tanner A.C."/>
            <person name="Dewhirst F.E."/>
            <person name="Haas B."/>
            <person name="Nusbaum C."/>
            <person name="Birren B."/>
        </authorList>
    </citation>
    <scope>NUCLEOTIDE SEQUENCE [LARGE SCALE GENOMIC DNA]</scope>
    <source>
        <strain evidence="2">1-1 BBBD Race 1</strain>
    </source>
</reference>
<protein>
    <submittedName>
        <fullName evidence="2 3">Uncharacterized protein</fullName>
    </submittedName>
</protein>
<sequence>MIAIKQTTTTTELSPHEQQLKRKHLQDSSQLATKHAFPSLSTYFTLISQQQQQPATSQTTTDHHDHQRRQFALERLRWCDQCLASCSVTVKMNTHQVLIRCQRPTCRKLVIEPLSTWSYEQTSEIHRPTATTDTKKAKSEPANRLTPAPSSTSAAATDKLKPAKKSKNRPSRSALNDLLKLRKQADQQQQQSGSNAKNNLQSFLTQL</sequence>
<evidence type="ECO:0000313" key="4">
    <source>
        <dbReference type="Proteomes" id="UP000005240"/>
    </source>
</evidence>
<proteinExistence type="predicted"/>
<gene>
    <name evidence="2" type="ORF">PTTG_03668</name>
</gene>
<dbReference type="Proteomes" id="UP000005240">
    <property type="component" value="Unassembled WGS sequence"/>
</dbReference>
<accession>A0A0C4ES94</accession>
<name>A0A0C4ES94_PUCT1</name>
<evidence type="ECO:0000313" key="2">
    <source>
        <dbReference type="EMBL" id="OAV93572.1"/>
    </source>
</evidence>
<reference evidence="3" key="4">
    <citation type="submission" date="2025-05" db="UniProtKB">
        <authorList>
            <consortium name="EnsemblFungi"/>
        </authorList>
    </citation>
    <scope>IDENTIFICATION</scope>
    <source>
        <strain evidence="3">isolate 1-1 / race 1 (BBBD)</strain>
    </source>
</reference>
<dbReference type="EnsemblFungi" id="PTTG_03668-t43_1">
    <property type="protein sequence ID" value="PTTG_03668-t43_1-p1"/>
    <property type="gene ID" value="PTTG_03668"/>
</dbReference>
<dbReference type="OMA" id="VKMNTHQ"/>
<dbReference type="VEuPathDB" id="FungiDB:PTTG_03668"/>
<keyword evidence="4" id="KW-1185">Reference proteome</keyword>
<feature type="compositionally biased region" description="Polar residues" evidence="1">
    <location>
        <begin position="192"/>
        <end position="207"/>
    </location>
</feature>
<reference evidence="3 4" key="3">
    <citation type="journal article" date="2017" name="G3 (Bethesda)">
        <title>Comparative analysis highlights variable genome content of wheat rusts and divergence of the mating loci.</title>
        <authorList>
            <person name="Cuomo C.A."/>
            <person name="Bakkeren G."/>
            <person name="Khalil H.B."/>
            <person name="Panwar V."/>
            <person name="Joly D."/>
            <person name="Linning R."/>
            <person name="Sakthikumar S."/>
            <person name="Song X."/>
            <person name="Adiconis X."/>
            <person name="Fan L."/>
            <person name="Goldberg J.M."/>
            <person name="Levin J.Z."/>
            <person name="Young S."/>
            <person name="Zeng Q."/>
            <person name="Anikster Y."/>
            <person name="Bruce M."/>
            <person name="Wang M."/>
            <person name="Yin C."/>
            <person name="McCallum B."/>
            <person name="Szabo L.J."/>
            <person name="Hulbert S."/>
            <person name="Chen X."/>
            <person name="Fellers J.P."/>
        </authorList>
    </citation>
    <scope>NUCLEOTIDE SEQUENCE</scope>
    <source>
        <strain evidence="3">isolate 1-1 / race 1 (BBBD)</strain>
        <strain evidence="4">Isolate 1-1 / race 1 (BBBD)</strain>
    </source>
</reference>
<evidence type="ECO:0000313" key="3">
    <source>
        <dbReference type="EnsemblFungi" id="PTTG_03668-t43_1-p1"/>
    </source>
</evidence>
<feature type="compositionally biased region" description="Low complexity" evidence="1">
    <location>
        <begin position="146"/>
        <end position="157"/>
    </location>
</feature>
<organism evidence="2">
    <name type="scientific">Puccinia triticina (isolate 1-1 / race 1 (BBBD))</name>
    <name type="common">Brown leaf rust fungus</name>
    <dbReference type="NCBI Taxonomy" id="630390"/>
    <lineage>
        <taxon>Eukaryota</taxon>
        <taxon>Fungi</taxon>
        <taxon>Dikarya</taxon>
        <taxon>Basidiomycota</taxon>
        <taxon>Pucciniomycotina</taxon>
        <taxon>Pucciniomycetes</taxon>
        <taxon>Pucciniales</taxon>
        <taxon>Pucciniaceae</taxon>
        <taxon>Puccinia</taxon>
    </lineage>
</organism>
<evidence type="ECO:0000256" key="1">
    <source>
        <dbReference type="SAM" id="MobiDB-lite"/>
    </source>
</evidence>
<dbReference type="AlphaFoldDB" id="A0A0C4ES94"/>
<feature type="region of interest" description="Disordered" evidence="1">
    <location>
        <begin position="122"/>
        <end position="207"/>
    </location>
</feature>
<dbReference type="OrthoDB" id="2504435at2759"/>